<proteinExistence type="predicted"/>
<evidence type="ECO:0000313" key="3">
    <source>
        <dbReference type="Proteomes" id="UP000633619"/>
    </source>
</evidence>
<organism evidence="2 3">
    <name type="scientific">Thermoactinomyces intermedius</name>
    <dbReference type="NCBI Taxonomy" id="2024"/>
    <lineage>
        <taxon>Bacteria</taxon>
        <taxon>Bacillati</taxon>
        <taxon>Bacillota</taxon>
        <taxon>Bacilli</taxon>
        <taxon>Bacillales</taxon>
        <taxon>Thermoactinomycetaceae</taxon>
        <taxon>Thermoactinomyces</taxon>
    </lineage>
</organism>
<keyword evidence="1" id="KW-0472">Membrane</keyword>
<keyword evidence="1" id="KW-1133">Transmembrane helix</keyword>
<evidence type="ECO:0008006" key="4">
    <source>
        <dbReference type="Google" id="ProtNLM"/>
    </source>
</evidence>
<dbReference type="EMBL" id="JAECVW010000002">
    <property type="protein sequence ID" value="MBH8594587.1"/>
    <property type="molecule type" value="Genomic_DNA"/>
</dbReference>
<accession>A0A8I1A2Z3</accession>
<dbReference type="AlphaFoldDB" id="A0A8I1A2Z3"/>
<protein>
    <recommendedName>
        <fullName evidence="4">SHOCT domain-containing protein</fullName>
    </recommendedName>
</protein>
<keyword evidence="1" id="KW-0812">Transmembrane</keyword>
<name>A0A8I1A2Z3_THEIN</name>
<dbReference type="RefSeq" id="WP_181731820.1">
    <property type="nucleotide sequence ID" value="NZ_JACEIR010000003.1"/>
</dbReference>
<evidence type="ECO:0000313" key="2">
    <source>
        <dbReference type="EMBL" id="MBH8594587.1"/>
    </source>
</evidence>
<feature type="transmembrane region" description="Helical" evidence="1">
    <location>
        <begin position="12"/>
        <end position="34"/>
    </location>
</feature>
<gene>
    <name evidence="2" type="ORF">I8U20_04495</name>
</gene>
<dbReference type="Proteomes" id="UP000633619">
    <property type="component" value="Unassembled WGS sequence"/>
</dbReference>
<comment type="caution">
    <text evidence="2">The sequence shown here is derived from an EMBL/GenBank/DDBJ whole genome shotgun (WGS) entry which is preliminary data.</text>
</comment>
<sequence>MFLTVHPATHAPFFPFFIFPIVFFCLLITAILIFRFMNRRYGCRSHSAGVHLEAEEILKLRLINHEISEEEYLKMKELLKK</sequence>
<evidence type="ECO:0000256" key="1">
    <source>
        <dbReference type="SAM" id="Phobius"/>
    </source>
</evidence>
<reference evidence="2 3" key="1">
    <citation type="submission" date="2020-12" db="EMBL/GenBank/DDBJ databases">
        <title>WGS of Thermoactinomyces spp.</title>
        <authorList>
            <person name="Cheng K."/>
        </authorList>
    </citation>
    <scope>NUCLEOTIDE SEQUENCE [LARGE SCALE GENOMIC DNA]</scope>
    <source>
        <strain evidence="3">CICC 10671\DSM 43846</strain>
    </source>
</reference>
<keyword evidence="3" id="KW-1185">Reference proteome</keyword>